<dbReference type="InterPro" id="IPR020845">
    <property type="entry name" value="AMP-binding_CS"/>
</dbReference>
<dbReference type="Pfam" id="PF00501">
    <property type="entry name" value="AMP-binding"/>
    <property type="match status" value="1"/>
</dbReference>
<dbReference type="PANTHER" id="PTHR24096:SF149">
    <property type="entry name" value="AMP-BINDING DOMAIN-CONTAINING PROTEIN-RELATED"/>
    <property type="match status" value="1"/>
</dbReference>
<dbReference type="Pfam" id="PF13193">
    <property type="entry name" value="AMP-binding_C"/>
    <property type="match status" value="1"/>
</dbReference>
<protein>
    <recommendedName>
        <fullName evidence="6">4-coumarate--CoA ligase</fullName>
    </recommendedName>
</protein>
<dbReference type="AlphaFoldDB" id="A0A7S4LE19"/>
<evidence type="ECO:0000259" key="4">
    <source>
        <dbReference type="Pfam" id="PF13193"/>
    </source>
</evidence>
<dbReference type="FunFam" id="3.40.50.12780:FF:000003">
    <property type="entry name" value="Long-chain-fatty-acid--CoA ligase FadD"/>
    <property type="match status" value="1"/>
</dbReference>
<evidence type="ECO:0000313" key="5">
    <source>
        <dbReference type="EMBL" id="CAE0823199.1"/>
    </source>
</evidence>
<dbReference type="SUPFAM" id="SSF56801">
    <property type="entry name" value="Acetyl-CoA synthetase-like"/>
    <property type="match status" value="1"/>
</dbReference>
<dbReference type="InterPro" id="IPR000873">
    <property type="entry name" value="AMP-dep_synth/lig_dom"/>
</dbReference>
<dbReference type="InterPro" id="IPR025110">
    <property type="entry name" value="AMP-bd_C"/>
</dbReference>
<evidence type="ECO:0000259" key="3">
    <source>
        <dbReference type="Pfam" id="PF00501"/>
    </source>
</evidence>
<gene>
    <name evidence="5" type="ORF">EGYM00163_LOCUS34400</name>
</gene>
<dbReference type="EMBL" id="HBJA01099737">
    <property type="protein sequence ID" value="CAE0823199.1"/>
    <property type="molecule type" value="Transcribed_RNA"/>
</dbReference>
<keyword evidence="2" id="KW-0436">Ligase</keyword>
<evidence type="ECO:0000256" key="1">
    <source>
        <dbReference type="ARBA" id="ARBA00006432"/>
    </source>
</evidence>
<dbReference type="GO" id="GO:0016405">
    <property type="term" value="F:CoA-ligase activity"/>
    <property type="evidence" value="ECO:0007669"/>
    <property type="project" value="TreeGrafter"/>
</dbReference>
<organism evidence="5">
    <name type="scientific">Eutreptiella gymnastica</name>
    <dbReference type="NCBI Taxonomy" id="73025"/>
    <lineage>
        <taxon>Eukaryota</taxon>
        <taxon>Discoba</taxon>
        <taxon>Euglenozoa</taxon>
        <taxon>Euglenida</taxon>
        <taxon>Spirocuta</taxon>
        <taxon>Euglenophyceae</taxon>
        <taxon>Eutreptiales</taxon>
        <taxon>Eutreptiaceae</taxon>
        <taxon>Eutreptiella</taxon>
    </lineage>
</organism>
<feature type="domain" description="AMP-binding enzyme C-terminal" evidence="4">
    <location>
        <begin position="473"/>
        <end position="549"/>
    </location>
</feature>
<reference evidence="5" key="1">
    <citation type="submission" date="2021-01" db="EMBL/GenBank/DDBJ databases">
        <authorList>
            <person name="Corre E."/>
            <person name="Pelletier E."/>
            <person name="Niang G."/>
            <person name="Scheremetjew M."/>
            <person name="Finn R."/>
            <person name="Kale V."/>
            <person name="Holt S."/>
            <person name="Cochrane G."/>
            <person name="Meng A."/>
            <person name="Brown T."/>
            <person name="Cohen L."/>
        </authorList>
    </citation>
    <scope>NUCLEOTIDE SEQUENCE</scope>
    <source>
        <strain evidence="5">CCMP1594</strain>
    </source>
</reference>
<dbReference type="PROSITE" id="PS00455">
    <property type="entry name" value="AMP_BINDING"/>
    <property type="match status" value="1"/>
</dbReference>
<dbReference type="InterPro" id="IPR045851">
    <property type="entry name" value="AMP-bd_C_sf"/>
</dbReference>
<sequence length="584" mass="63705">MLSKLRNLVHHRVSLHRLQPLSHGRQWLRLHSTAAACPSPYSDVRIPDDTTLPDFVLSRTFRYGDRPALVDHVSGRVLTYEQLGRQAWRVACALQERGLRKGERVALLAPNMPEFPVALLGVTMAGGVVTPVNPSCTTKELQHQVSDAGARYLFTTPELLYHLAGLSHIFKDVYVFGEAEGEAGALATPFAELLEPRIISALWEQHRPRTDVAVLPYSSGTTGRPKGVCLTHRNLIANLRQFDNEAFNRLSHWDAVLGLLPFSHIYGLTVALLASLLRGSCVVTVPKFEPATVLEALQRHRIAVGYVVPPVVQFLATSPAAAQYDLSRLRDLVSGAAPLGLGPAQACARRLRVSVRQVYGLTEAGPVSHVLPFEAVHKHRSVGRLVSNMALRIVDPDTGAAVPRGATGELLVRGPNVMSGYLHAPEGMASVIDGEGYLHTGDLGYMDEDGDCYIVDRCKEVIKSKGFQVAPAELEDVLRTHPAVEDCGVIGIPVDGDEAPMAFIVLKKGLEPSAALGTTIVEFAAWQTAPCKRIRAVGFIEAIPRAPSGNILRRHLRDLRAAELTAPVQFQRPNDECAKEYGWD</sequence>
<evidence type="ECO:0000256" key="2">
    <source>
        <dbReference type="ARBA" id="ARBA00022598"/>
    </source>
</evidence>
<comment type="similarity">
    <text evidence="1">Belongs to the ATP-dependent AMP-binding enzyme family.</text>
</comment>
<dbReference type="Gene3D" id="3.40.50.12780">
    <property type="entry name" value="N-terminal domain of ligase-like"/>
    <property type="match status" value="1"/>
</dbReference>
<dbReference type="PANTHER" id="PTHR24096">
    <property type="entry name" value="LONG-CHAIN-FATTY-ACID--COA LIGASE"/>
    <property type="match status" value="1"/>
</dbReference>
<accession>A0A7S4LE19</accession>
<dbReference type="Gene3D" id="3.30.300.30">
    <property type="match status" value="1"/>
</dbReference>
<proteinExistence type="inferred from homology"/>
<dbReference type="InterPro" id="IPR042099">
    <property type="entry name" value="ANL_N_sf"/>
</dbReference>
<name>A0A7S4LE19_9EUGL</name>
<feature type="domain" description="AMP-dependent synthetase/ligase" evidence="3">
    <location>
        <begin position="62"/>
        <end position="422"/>
    </location>
</feature>
<evidence type="ECO:0008006" key="6">
    <source>
        <dbReference type="Google" id="ProtNLM"/>
    </source>
</evidence>